<dbReference type="Pfam" id="PF00582">
    <property type="entry name" value="Usp"/>
    <property type="match status" value="2"/>
</dbReference>
<evidence type="ECO:0000259" key="3">
    <source>
        <dbReference type="Pfam" id="PF00582"/>
    </source>
</evidence>
<dbReference type="Gene3D" id="3.40.50.620">
    <property type="entry name" value="HUPs"/>
    <property type="match status" value="2"/>
</dbReference>
<dbReference type="AlphaFoldDB" id="A0A7U3ZMF7"/>
<keyword evidence="2" id="KW-0175">Coiled coil</keyword>
<sequence>MNTSALQTLLVPIDFGEASLNALQTAVAMAGRHRAKLLLVHVVTTDSVIVFPEGGMIMDTGLDASVKSAVLKLEELVAQLLMQHPLSCTYDVMTGSVTGAIVEIAIRKHADLIVIGSYGTSELRAFLIGSNVFSILKNAPCPVLTVPPHRQWLQFKNILFPVRPVVNALEKYGFARKIIERNQARLIVLGVLERLDNHSFEELNLEASNLIQQLEKDGVQLRAEFHFCDSPAETIVEKAHELQVDLLVVTGSLEYQLKEFFIGPFAQQVINHANVPVLFIRPSVNAPTKEQSVPSDAYLHRLS</sequence>
<feature type="coiled-coil region" evidence="2">
    <location>
        <begin position="197"/>
        <end position="224"/>
    </location>
</feature>
<dbReference type="PANTHER" id="PTHR46268">
    <property type="entry name" value="STRESS RESPONSE PROTEIN NHAX"/>
    <property type="match status" value="1"/>
</dbReference>
<evidence type="ECO:0000313" key="5">
    <source>
        <dbReference type="Proteomes" id="UP000000493"/>
    </source>
</evidence>
<gene>
    <name evidence="4" type="ordered locus">Runsl_3560</name>
</gene>
<dbReference type="PANTHER" id="PTHR46268:SF6">
    <property type="entry name" value="UNIVERSAL STRESS PROTEIN UP12"/>
    <property type="match status" value="1"/>
</dbReference>
<dbReference type="CDD" id="cd00293">
    <property type="entry name" value="USP-like"/>
    <property type="match status" value="2"/>
</dbReference>
<feature type="domain" description="UspA" evidence="3">
    <location>
        <begin position="155"/>
        <end position="281"/>
    </location>
</feature>
<reference evidence="5" key="1">
    <citation type="submission" date="2011-06" db="EMBL/GenBank/DDBJ databases">
        <title>The complete genome of chromosome of Runella slithyformis DSM 19594.</title>
        <authorList>
            <consortium name="US DOE Joint Genome Institute (JGI-PGF)"/>
            <person name="Lucas S."/>
            <person name="Han J."/>
            <person name="Lapidus A."/>
            <person name="Bruce D."/>
            <person name="Goodwin L."/>
            <person name="Pitluck S."/>
            <person name="Peters L."/>
            <person name="Kyrpides N."/>
            <person name="Mavromatis K."/>
            <person name="Ivanova N."/>
            <person name="Ovchinnikova G."/>
            <person name="Zhang X."/>
            <person name="Misra M."/>
            <person name="Detter J.C."/>
            <person name="Tapia R."/>
            <person name="Han C."/>
            <person name="Land M."/>
            <person name="Hauser L."/>
            <person name="Markowitz V."/>
            <person name="Cheng J.-F."/>
            <person name="Hugenholtz P."/>
            <person name="Woyke T."/>
            <person name="Wu D."/>
            <person name="Tindall B."/>
            <person name="Faehrich R."/>
            <person name="Brambilla E."/>
            <person name="Klenk H.-P."/>
            <person name="Eisen J.A."/>
        </authorList>
    </citation>
    <scope>NUCLEOTIDE SEQUENCE [LARGE SCALE GENOMIC DNA]</scope>
    <source>
        <strain evidence="5">ATCC 29530 / DSM 19594 / LMG 11500 / NCIMB 11436 / LSU 4</strain>
    </source>
</reference>
<dbReference type="InterPro" id="IPR014729">
    <property type="entry name" value="Rossmann-like_a/b/a_fold"/>
</dbReference>
<dbReference type="EMBL" id="CP002859">
    <property type="protein sequence ID" value="AEI49921.1"/>
    <property type="molecule type" value="Genomic_DNA"/>
</dbReference>
<evidence type="ECO:0000256" key="1">
    <source>
        <dbReference type="ARBA" id="ARBA00008791"/>
    </source>
</evidence>
<evidence type="ECO:0000256" key="2">
    <source>
        <dbReference type="SAM" id="Coils"/>
    </source>
</evidence>
<dbReference type="SUPFAM" id="SSF52402">
    <property type="entry name" value="Adenine nucleotide alpha hydrolases-like"/>
    <property type="match status" value="2"/>
</dbReference>
<accession>A0A7U3ZMF7</accession>
<evidence type="ECO:0000313" key="4">
    <source>
        <dbReference type="EMBL" id="AEI49921.1"/>
    </source>
</evidence>
<feature type="domain" description="UspA" evidence="3">
    <location>
        <begin position="7"/>
        <end position="147"/>
    </location>
</feature>
<dbReference type="Proteomes" id="UP000000493">
    <property type="component" value="Chromosome"/>
</dbReference>
<reference evidence="4 5" key="2">
    <citation type="journal article" date="2012" name="Stand. Genomic Sci.">
        <title>Complete genome sequence of the aquatic bacterium Runella slithyformis type strain (LSU 4(T)).</title>
        <authorList>
            <person name="Copeland A."/>
            <person name="Zhang X."/>
            <person name="Misra M."/>
            <person name="Lapidus A."/>
            <person name="Nolan M."/>
            <person name="Lucas S."/>
            <person name="Deshpande S."/>
            <person name="Cheng J.F."/>
            <person name="Tapia R."/>
            <person name="Goodwin L.A."/>
            <person name="Pitluck S."/>
            <person name="Liolios K."/>
            <person name="Pagani I."/>
            <person name="Ivanova N."/>
            <person name="Mikhailova N."/>
            <person name="Pati A."/>
            <person name="Chen A."/>
            <person name="Palaniappan K."/>
            <person name="Land M."/>
            <person name="Hauser L."/>
            <person name="Pan C."/>
            <person name="Jeffries C.D."/>
            <person name="Detter J.C."/>
            <person name="Brambilla E.M."/>
            <person name="Rohde M."/>
            <person name="Djao O.D."/>
            <person name="Goker M."/>
            <person name="Sikorski J."/>
            <person name="Tindall B.J."/>
            <person name="Woyke T."/>
            <person name="Bristow J."/>
            <person name="Eisen J.A."/>
            <person name="Markowitz V."/>
            <person name="Hugenholtz P."/>
            <person name="Kyrpides N.C."/>
            <person name="Klenk H.P."/>
            <person name="Mavromatis K."/>
        </authorList>
    </citation>
    <scope>NUCLEOTIDE SEQUENCE [LARGE SCALE GENOMIC DNA]</scope>
    <source>
        <strain evidence="5">ATCC 29530 / DSM 19594 / LMG 11500 / NCIMB 11436 / LSU 4</strain>
    </source>
</reference>
<organism evidence="4 5">
    <name type="scientific">Runella slithyformis (strain ATCC 29530 / DSM 19594 / LMG 11500 / NCIMB 11436 / LSU 4)</name>
    <dbReference type="NCBI Taxonomy" id="761193"/>
    <lineage>
        <taxon>Bacteria</taxon>
        <taxon>Pseudomonadati</taxon>
        <taxon>Bacteroidota</taxon>
        <taxon>Cytophagia</taxon>
        <taxon>Cytophagales</taxon>
        <taxon>Spirosomataceae</taxon>
        <taxon>Runella</taxon>
    </lineage>
</organism>
<dbReference type="InterPro" id="IPR006015">
    <property type="entry name" value="Universal_stress_UspA"/>
</dbReference>
<protein>
    <submittedName>
        <fullName evidence="4">UspA domain-containing protein</fullName>
    </submittedName>
</protein>
<name>A0A7U3ZMF7_RUNSL</name>
<dbReference type="KEGG" id="rsi:Runsl_3560"/>
<dbReference type="RefSeq" id="WP_013929224.1">
    <property type="nucleotide sequence ID" value="NC_015703.1"/>
</dbReference>
<proteinExistence type="inferred from homology"/>
<comment type="similarity">
    <text evidence="1">Belongs to the universal stress protein A family.</text>
</comment>
<keyword evidence="5" id="KW-1185">Reference proteome</keyword>
<dbReference type="InterPro" id="IPR006016">
    <property type="entry name" value="UspA"/>
</dbReference>
<dbReference type="PRINTS" id="PR01438">
    <property type="entry name" value="UNVRSLSTRESS"/>
</dbReference>